<dbReference type="PANTHER" id="PTHR32141">
    <property type="match status" value="1"/>
</dbReference>
<reference evidence="2" key="2">
    <citation type="submission" date="2017-06" db="EMBL/GenBank/DDBJ databases">
        <title>WGS assembly of Brachypodium distachyon.</title>
        <authorList>
            <consortium name="The International Brachypodium Initiative"/>
            <person name="Lucas S."/>
            <person name="Harmon-Smith M."/>
            <person name="Lail K."/>
            <person name="Tice H."/>
            <person name="Grimwood J."/>
            <person name="Bruce D."/>
            <person name="Barry K."/>
            <person name="Shu S."/>
            <person name="Lindquist E."/>
            <person name="Wang M."/>
            <person name="Pitluck S."/>
            <person name="Vogel J.P."/>
            <person name="Garvin D.F."/>
            <person name="Mockler T.C."/>
            <person name="Schmutz J."/>
            <person name="Rokhsar D."/>
            <person name="Bevan M.W."/>
        </authorList>
    </citation>
    <scope>NUCLEOTIDE SEQUENCE</scope>
    <source>
        <strain evidence="2">Bd21</strain>
    </source>
</reference>
<gene>
    <name evidence="2" type="ORF">BRADI_4g26096v3</name>
</gene>
<protein>
    <recommendedName>
        <fullName evidence="1">F-box/LRR-repeat protein 15/At3g58940/PEG3-like LRR domain-containing protein</fullName>
    </recommendedName>
</protein>
<name>A0A0Q3ITW0_BRADI</name>
<dbReference type="InterPro" id="IPR055302">
    <property type="entry name" value="F-box_dom-containing"/>
</dbReference>
<dbReference type="AlphaFoldDB" id="A0A0Q3ITW0"/>
<proteinExistence type="predicted"/>
<dbReference type="EMBL" id="CM000883">
    <property type="protein sequence ID" value="KQJ89504.1"/>
    <property type="molecule type" value="Genomic_DNA"/>
</dbReference>
<dbReference type="OrthoDB" id="1425134at2759"/>
<dbReference type="PANTHER" id="PTHR32141:SF59">
    <property type="entry name" value="F-BOX DOMAIN-CONTAINING PROTEIN"/>
    <property type="match status" value="1"/>
</dbReference>
<evidence type="ECO:0000259" key="1">
    <source>
        <dbReference type="Pfam" id="PF24758"/>
    </source>
</evidence>
<dbReference type="EnsemblPlants" id="KQJ89504">
    <property type="protein sequence ID" value="KQJ89504"/>
    <property type="gene ID" value="BRADI_4g26096v3"/>
</dbReference>
<feature type="domain" description="F-box/LRR-repeat protein 15/At3g58940/PEG3-like LRR" evidence="1">
    <location>
        <begin position="124"/>
        <end position="250"/>
    </location>
</feature>
<evidence type="ECO:0000313" key="2">
    <source>
        <dbReference type="EMBL" id="KQJ89504.1"/>
    </source>
</evidence>
<dbReference type="Proteomes" id="UP000008810">
    <property type="component" value="Chromosome 4"/>
</dbReference>
<accession>A0A0Q3ITW0</accession>
<sequence length="250" mass="28003">MDTNFSSHSQSHARPFPMDAETEAYYRDRGVDPWILELNLITTLTCLHYILPKPTCGVWRATPLVLADIDLLPTRPRDMLEVTPAESRAVTSAVSHILAGHQGPIRCARLVSCCMKEIAGLLVCWLHLLAINGVRELFLFNPPWPLNMELPVGFFGIATLTRLYLGIFTFPDAVALPHAIQFPHLCKLGLFCMTTEKRDMDFVLARTPVLKTLCIQINILLTCIRIISRSLRCVHIKGGTDLDVVMEDAP</sequence>
<keyword evidence="4" id="KW-1185">Reference proteome</keyword>
<reference evidence="3" key="3">
    <citation type="submission" date="2018-08" db="UniProtKB">
        <authorList>
            <consortium name="EnsemblPlants"/>
        </authorList>
    </citation>
    <scope>IDENTIFICATION</scope>
    <source>
        <strain evidence="3">cv. Bd21</strain>
    </source>
</reference>
<dbReference type="Gramene" id="KQJ89504">
    <property type="protein sequence ID" value="KQJ89504"/>
    <property type="gene ID" value="BRADI_4g26096v3"/>
</dbReference>
<evidence type="ECO:0000313" key="4">
    <source>
        <dbReference type="Proteomes" id="UP000008810"/>
    </source>
</evidence>
<organism evidence="2">
    <name type="scientific">Brachypodium distachyon</name>
    <name type="common">Purple false brome</name>
    <name type="synonym">Trachynia distachya</name>
    <dbReference type="NCBI Taxonomy" id="15368"/>
    <lineage>
        <taxon>Eukaryota</taxon>
        <taxon>Viridiplantae</taxon>
        <taxon>Streptophyta</taxon>
        <taxon>Embryophyta</taxon>
        <taxon>Tracheophyta</taxon>
        <taxon>Spermatophyta</taxon>
        <taxon>Magnoliopsida</taxon>
        <taxon>Liliopsida</taxon>
        <taxon>Poales</taxon>
        <taxon>Poaceae</taxon>
        <taxon>BOP clade</taxon>
        <taxon>Pooideae</taxon>
        <taxon>Stipodae</taxon>
        <taxon>Brachypodieae</taxon>
        <taxon>Brachypodium</taxon>
    </lineage>
</organism>
<evidence type="ECO:0000313" key="3">
    <source>
        <dbReference type="EnsemblPlants" id="KQJ89504"/>
    </source>
</evidence>
<dbReference type="InterPro" id="IPR055411">
    <property type="entry name" value="LRR_FXL15/At3g58940/PEG3-like"/>
</dbReference>
<dbReference type="InParanoid" id="A0A0Q3ITW0"/>
<reference evidence="2 3" key="1">
    <citation type="journal article" date="2010" name="Nature">
        <title>Genome sequencing and analysis of the model grass Brachypodium distachyon.</title>
        <authorList>
            <consortium name="International Brachypodium Initiative"/>
        </authorList>
    </citation>
    <scope>NUCLEOTIDE SEQUENCE [LARGE SCALE GENOMIC DNA]</scope>
    <source>
        <strain evidence="2 3">Bd21</strain>
    </source>
</reference>
<dbReference type="Pfam" id="PF24758">
    <property type="entry name" value="LRR_At5g56370"/>
    <property type="match status" value="1"/>
</dbReference>